<organism evidence="1 2">
    <name type="scientific">Campylobacter taeniopygiae</name>
    <dbReference type="NCBI Taxonomy" id="2510188"/>
    <lineage>
        <taxon>Bacteria</taxon>
        <taxon>Pseudomonadati</taxon>
        <taxon>Campylobacterota</taxon>
        <taxon>Epsilonproteobacteria</taxon>
        <taxon>Campylobacterales</taxon>
        <taxon>Campylobacteraceae</taxon>
        <taxon>Campylobacter</taxon>
    </lineage>
</organism>
<feature type="non-terminal residue" evidence="1">
    <location>
        <position position="63"/>
    </location>
</feature>
<gene>
    <name evidence="1" type="ORF">CQA75_09120</name>
</gene>
<dbReference type="Proteomes" id="UP000309584">
    <property type="component" value="Unassembled WGS sequence"/>
</dbReference>
<dbReference type="SUPFAM" id="SSF109905">
    <property type="entry name" value="Surp module (SWAP domain)"/>
    <property type="match status" value="1"/>
</dbReference>
<proteinExistence type="predicted"/>
<dbReference type="EMBL" id="NXLY01000087">
    <property type="protein sequence ID" value="TKX30718.1"/>
    <property type="molecule type" value="Genomic_DNA"/>
</dbReference>
<protein>
    <submittedName>
        <fullName evidence="1">tRNA 2-selenouridine synthase</fullName>
    </submittedName>
</protein>
<sequence>MSLGDDFWDQLEAIEKKFPQVLSNGCKYYRDDHHYDIKDPDYDFNFDDKPEFAYYEDKLKEYM</sequence>
<evidence type="ECO:0000313" key="2">
    <source>
        <dbReference type="Proteomes" id="UP000309584"/>
    </source>
</evidence>
<dbReference type="InterPro" id="IPR035967">
    <property type="entry name" value="SWAP/Surp_sf"/>
</dbReference>
<comment type="caution">
    <text evidence="1">The sequence shown here is derived from an EMBL/GenBank/DDBJ whole genome shotgun (WGS) entry which is preliminary data.</text>
</comment>
<reference evidence="1 2" key="1">
    <citation type="submission" date="2018-05" db="EMBL/GenBank/DDBJ databases">
        <title>Novel Campyloabacter and Helicobacter Species and Strains.</title>
        <authorList>
            <person name="Mannion A.J."/>
            <person name="Shen Z."/>
            <person name="Fox J.G."/>
        </authorList>
    </citation>
    <scope>NUCLEOTIDE SEQUENCE [LARGE SCALE GENOMIC DNA]</scope>
    <source>
        <strain evidence="2">MIT10-5678</strain>
    </source>
</reference>
<name>A0ABY2TJT6_9BACT</name>
<evidence type="ECO:0000313" key="1">
    <source>
        <dbReference type="EMBL" id="TKX30718.1"/>
    </source>
</evidence>
<accession>A0ABY2TJT6</accession>
<keyword evidence="2" id="KW-1185">Reference proteome</keyword>